<evidence type="ECO:0000256" key="4">
    <source>
        <dbReference type="ARBA" id="ARBA00047645"/>
    </source>
</evidence>
<evidence type="ECO:0000256" key="3">
    <source>
        <dbReference type="ARBA" id="ARBA00015991"/>
    </source>
</evidence>
<dbReference type="InterPro" id="IPR001792">
    <property type="entry name" value="Acylphosphatase-like_dom"/>
</dbReference>
<dbReference type="EC" id="3.6.1.7" evidence="2 5"/>
<name>A0ABW4NU43_9PAST</name>
<dbReference type="PROSITE" id="PS51160">
    <property type="entry name" value="ACYLPHOSPHATASE_3"/>
    <property type="match status" value="1"/>
</dbReference>
<comment type="caution">
    <text evidence="9">The sequence shown here is derived from an EMBL/GenBank/DDBJ whole genome shotgun (WGS) entry which is preliminary data.</text>
</comment>
<feature type="domain" description="Acylphosphatase-like" evidence="8">
    <location>
        <begin position="3"/>
        <end position="90"/>
    </location>
</feature>
<evidence type="ECO:0000256" key="7">
    <source>
        <dbReference type="RuleBase" id="RU004168"/>
    </source>
</evidence>
<dbReference type="RefSeq" id="WP_101775812.1">
    <property type="nucleotide sequence ID" value="NZ_JBHUFP010000009.1"/>
</dbReference>
<dbReference type="Pfam" id="PF00708">
    <property type="entry name" value="Acylphosphatase"/>
    <property type="match status" value="1"/>
</dbReference>
<evidence type="ECO:0000256" key="5">
    <source>
        <dbReference type="PROSITE-ProRule" id="PRU00520"/>
    </source>
</evidence>
<dbReference type="SUPFAM" id="SSF54975">
    <property type="entry name" value="Acylphosphatase/BLUF domain-like"/>
    <property type="match status" value="1"/>
</dbReference>
<keyword evidence="5 6" id="KW-0378">Hydrolase</keyword>
<comment type="similarity">
    <text evidence="1 7">Belongs to the acylphosphatase family.</text>
</comment>
<feature type="active site" evidence="5">
    <location>
        <position position="36"/>
    </location>
</feature>
<dbReference type="GO" id="GO:0003998">
    <property type="term" value="F:acylphosphatase activity"/>
    <property type="evidence" value="ECO:0007669"/>
    <property type="project" value="UniProtKB-EC"/>
</dbReference>
<evidence type="ECO:0000259" key="8">
    <source>
        <dbReference type="PROSITE" id="PS51160"/>
    </source>
</evidence>
<evidence type="ECO:0000256" key="1">
    <source>
        <dbReference type="ARBA" id="ARBA00005614"/>
    </source>
</evidence>
<evidence type="ECO:0000256" key="2">
    <source>
        <dbReference type="ARBA" id="ARBA00012150"/>
    </source>
</evidence>
<dbReference type="NCBIfam" id="NF011000">
    <property type="entry name" value="PRK14426.1"/>
    <property type="match status" value="1"/>
</dbReference>
<dbReference type="EMBL" id="JBHUFP010000009">
    <property type="protein sequence ID" value="MFD1806152.1"/>
    <property type="molecule type" value="Genomic_DNA"/>
</dbReference>
<gene>
    <name evidence="9" type="ORF">ACFSAV_07190</name>
</gene>
<accession>A0ABW4NU43</accession>
<evidence type="ECO:0000313" key="9">
    <source>
        <dbReference type="EMBL" id="MFD1806152.1"/>
    </source>
</evidence>
<evidence type="ECO:0000313" key="10">
    <source>
        <dbReference type="Proteomes" id="UP001597420"/>
    </source>
</evidence>
<evidence type="ECO:0000256" key="6">
    <source>
        <dbReference type="RuleBase" id="RU000553"/>
    </source>
</evidence>
<dbReference type="PROSITE" id="PS00151">
    <property type="entry name" value="ACYLPHOSPHATASE_2"/>
    <property type="match status" value="1"/>
</dbReference>
<dbReference type="PANTHER" id="PTHR47268:SF4">
    <property type="entry name" value="ACYLPHOSPHATASE"/>
    <property type="match status" value="1"/>
</dbReference>
<dbReference type="Gene3D" id="3.30.70.100">
    <property type="match status" value="1"/>
</dbReference>
<dbReference type="InterPro" id="IPR017968">
    <property type="entry name" value="Acylphosphatase_CS"/>
</dbReference>
<feature type="active site" evidence="5">
    <location>
        <position position="18"/>
    </location>
</feature>
<reference evidence="10" key="1">
    <citation type="journal article" date="2019" name="Int. J. Syst. Evol. Microbiol.">
        <title>The Global Catalogue of Microorganisms (GCM) 10K type strain sequencing project: providing services to taxonomists for standard genome sequencing and annotation.</title>
        <authorList>
            <consortium name="The Broad Institute Genomics Platform"/>
            <consortium name="The Broad Institute Genome Sequencing Center for Infectious Disease"/>
            <person name="Wu L."/>
            <person name="Ma J."/>
        </authorList>
    </citation>
    <scope>NUCLEOTIDE SEQUENCE [LARGE SCALE GENOMIC DNA]</scope>
    <source>
        <strain evidence="10">CCM 7950</strain>
    </source>
</reference>
<dbReference type="Proteomes" id="UP001597420">
    <property type="component" value="Unassembled WGS sequence"/>
</dbReference>
<dbReference type="InterPro" id="IPR020456">
    <property type="entry name" value="Acylphosphatase"/>
</dbReference>
<proteinExistence type="inferred from homology"/>
<dbReference type="InterPro" id="IPR036046">
    <property type="entry name" value="Acylphosphatase-like_dom_sf"/>
</dbReference>
<protein>
    <recommendedName>
        <fullName evidence="3 5">Acylphosphatase</fullName>
        <ecNumber evidence="2 5">3.6.1.7</ecNumber>
    </recommendedName>
</protein>
<keyword evidence="10" id="KW-1185">Reference proteome</keyword>
<comment type="catalytic activity">
    <reaction evidence="4 5 6">
        <text>an acyl phosphate + H2O = a carboxylate + phosphate + H(+)</text>
        <dbReference type="Rhea" id="RHEA:14965"/>
        <dbReference type="ChEBI" id="CHEBI:15377"/>
        <dbReference type="ChEBI" id="CHEBI:15378"/>
        <dbReference type="ChEBI" id="CHEBI:29067"/>
        <dbReference type="ChEBI" id="CHEBI:43474"/>
        <dbReference type="ChEBI" id="CHEBI:59918"/>
        <dbReference type="EC" id="3.6.1.7"/>
    </reaction>
</comment>
<sequence>MLKKQFFVHGVVQGVGFRYFTWQEATKIGIKGYVRNRKDGSVEVVAFGSQPQLQQLYHWLKQGPRTARVEYVSEQDYMADDEFQDFSLRY</sequence>
<dbReference type="PROSITE" id="PS00150">
    <property type="entry name" value="ACYLPHOSPHATASE_1"/>
    <property type="match status" value="1"/>
</dbReference>
<dbReference type="NCBIfam" id="NF011019">
    <property type="entry name" value="PRK14448.1"/>
    <property type="match status" value="1"/>
</dbReference>
<dbReference type="PANTHER" id="PTHR47268">
    <property type="entry name" value="ACYLPHOSPHATASE"/>
    <property type="match status" value="1"/>
</dbReference>
<organism evidence="9 10">
    <name type="scientific">Pasteurella oralis</name>
    <dbReference type="NCBI Taxonomy" id="1071947"/>
    <lineage>
        <taxon>Bacteria</taxon>
        <taxon>Pseudomonadati</taxon>
        <taxon>Pseudomonadota</taxon>
        <taxon>Gammaproteobacteria</taxon>
        <taxon>Pasteurellales</taxon>
        <taxon>Pasteurellaceae</taxon>
        <taxon>Pasteurella</taxon>
    </lineage>
</organism>